<keyword evidence="3 6" id="KW-0812">Transmembrane</keyword>
<keyword evidence="5 6" id="KW-0472">Membrane</keyword>
<dbReference type="PANTHER" id="PTHR23291:SF50">
    <property type="entry name" value="PROTEIN LIFEGUARD 4"/>
    <property type="match status" value="1"/>
</dbReference>
<name>A0A0M0LP92_9BACL</name>
<evidence type="ECO:0000313" key="7">
    <source>
        <dbReference type="EMBL" id="KOO52518.1"/>
    </source>
</evidence>
<dbReference type="GeneID" id="301136252"/>
<reference evidence="8" key="1">
    <citation type="submission" date="2015-08" db="EMBL/GenBank/DDBJ databases">
        <title>Fjat-10028 dsm 16317.</title>
        <authorList>
            <person name="Liu B."/>
            <person name="Wang J."/>
            <person name="Zhu Y."/>
            <person name="Liu G."/>
            <person name="Chen Q."/>
            <person name="Chen Z."/>
            <person name="Lan J."/>
            <person name="Che J."/>
            <person name="Ge C."/>
            <person name="Shi H."/>
            <person name="Pan Z."/>
            <person name="Liu X."/>
        </authorList>
    </citation>
    <scope>NUCLEOTIDE SEQUENCE [LARGE SCALE GENOMIC DNA]</scope>
    <source>
        <strain evidence="8">DSM 16317</strain>
    </source>
</reference>
<evidence type="ECO:0000256" key="1">
    <source>
        <dbReference type="ARBA" id="ARBA00004141"/>
    </source>
</evidence>
<comment type="subcellular location">
    <subcellularLocation>
        <location evidence="1">Membrane</location>
        <topology evidence="1">Multi-pass membrane protein</topology>
    </subcellularLocation>
</comment>
<gene>
    <name evidence="7" type="ORF">AMD00_09040</name>
</gene>
<evidence type="ECO:0000256" key="2">
    <source>
        <dbReference type="ARBA" id="ARBA00010350"/>
    </source>
</evidence>
<dbReference type="OrthoDB" id="9793828at2"/>
<dbReference type="STRING" id="263475.AMD00_09040"/>
<dbReference type="GO" id="GO:0005886">
    <property type="term" value="C:plasma membrane"/>
    <property type="evidence" value="ECO:0007669"/>
    <property type="project" value="TreeGrafter"/>
</dbReference>
<dbReference type="InterPro" id="IPR006214">
    <property type="entry name" value="Bax_inhibitor_1-related"/>
</dbReference>
<keyword evidence="4 6" id="KW-1133">Transmembrane helix</keyword>
<evidence type="ECO:0000256" key="5">
    <source>
        <dbReference type="ARBA" id="ARBA00023136"/>
    </source>
</evidence>
<evidence type="ECO:0000256" key="4">
    <source>
        <dbReference type="ARBA" id="ARBA00022989"/>
    </source>
</evidence>
<feature type="transmembrane region" description="Helical" evidence="6">
    <location>
        <begin position="61"/>
        <end position="81"/>
    </location>
</feature>
<feature type="transmembrane region" description="Helical" evidence="6">
    <location>
        <begin position="144"/>
        <end position="162"/>
    </location>
</feature>
<dbReference type="EMBL" id="LILB01000001">
    <property type="protein sequence ID" value="KOO52518.1"/>
    <property type="molecule type" value="Genomic_DNA"/>
</dbReference>
<feature type="transmembrane region" description="Helical" evidence="6">
    <location>
        <begin position="87"/>
        <end position="108"/>
    </location>
</feature>
<protein>
    <recommendedName>
        <fullName evidence="9">BAX inhibitor (BI)-1/YccA family protein</fullName>
    </recommendedName>
</protein>
<feature type="transmembrane region" description="Helical" evidence="6">
    <location>
        <begin position="37"/>
        <end position="54"/>
    </location>
</feature>
<dbReference type="AlphaFoldDB" id="A0A0M0LP92"/>
<dbReference type="Proteomes" id="UP000036867">
    <property type="component" value="Unassembled WGS sequence"/>
</dbReference>
<dbReference type="CDD" id="cd10432">
    <property type="entry name" value="BI-1-like_bacterial"/>
    <property type="match status" value="1"/>
</dbReference>
<evidence type="ECO:0008006" key="9">
    <source>
        <dbReference type="Google" id="ProtNLM"/>
    </source>
</evidence>
<keyword evidence="8" id="KW-1185">Reference proteome</keyword>
<dbReference type="Pfam" id="PF01027">
    <property type="entry name" value="Bax1-I"/>
    <property type="match status" value="1"/>
</dbReference>
<evidence type="ECO:0000256" key="6">
    <source>
        <dbReference type="RuleBase" id="RU004379"/>
    </source>
</evidence>
<dbReference type="RefSeq" id="WP_053416681.1">
    <property type="nucleotide sequence ID" value="NZ_JBHVNE010000008.1"/>
</dbReference>
<evidence type="ECO:0000256" key="3">
    <source>
        <dbReference type="ARBA" id="ARBA00022692"/>
    </source>
</evidence>
<accession>A0A0M0LP92</accession>
<organism evidence="7 8">
    <name type="scientific">Viridibacillus arvi</name>
    <dbReference type="NCBI Taxonomy" id="263475"/>
    <lineage>
        <taxon>Bacteria</taxon>
        <taxon>Bacillati</taxon>
        <taxon>Bacillota</taxon>
        <taxon>Bacilli</taxon>
        <taxon>Bacillales</taxon>
        <taxon>Caryophanaceae</taxon>
        <taxon>Viridibacillus</taxon>
    </lineage>
</organism>
<sequence>MESQFPKVLRFFTLLWVVTAIGLFAGVFVPVSLVMPISIATVVLLLIVMFSRAARKASKSISILFAFLTGVTLYSLLQFYIGALGGSLVLVIFGTTAAIFIVAGIIGYNTKRNLGNWGKFLFIVLIGVIIFSIITIFVGFSDIVMVFASAIGVMLFVGYTLYDMNQIARSYISDEEVPLVALNLYLDFINLFTELLKLIYHLKNILDRD</sequence>
<evidence type="ECO:0000313" key="8">
    <source>
        <dbReference type="Proteomes" id="UP000036867"/>
    </source>
</evidence>
<dbReference type="PANTHER" id="PTHR23291">
    <property type="entry name" value="BAX INHIBITOR-RELATED"/>
    <property type="match status" value="1"/>
</dbReference>
<proteinExistence type="inferred from homology"/>
<comment type="caution">
    <text evidence="7">The sequence shown here is derived from an EMBL/GenBank/DDBJ whole genome shotgun (WGS) entry which is preliminary data.</text>
</comment>
<feature type="transmembrane region" description="Helical" evidence="6">
    <location>
        <begin position="120"/>
        <end position="138"/>
    </location>
</feature>
<comment type="similarity">
    <text evidence="2 6">Belongs to the BI1 family.</text>
</comment>